<dbReference type="GO" id="GO:0004674">
    <property type="term" value="F:protein serine/threonine kinase activity"/>
    <property type="evidence" value="ECO:0007669"/>
    <property type="project" value="UniProtKB-KW"/>
</dbReference>
<dbReference type="Proteomes" id="UP001642260">
    <property type="component" value="Unassembled WGS sequence"/>
</dbReference>
<dbReference type="SUPFAM" id="SSF56112">
    <property type="entry name" value="Protein kinase-like (PK-like)"/>
    <property type="match status" value="1"/>
</dbReference>
<comment type="caution">
    <text evidence="7">The sequence shown here is derived from an EMBL/GenBank/DDBJ whole genome shotgun (WGS) entry which is preliminary data.</text>
</comment>
<keyword evidence="2" id="KW-0547">Nucleotide-binding</keyword>
<keyword evidence="3" id="KW-0418">Kinase</keyword>
<dbReference type="Pfam" id="PF00069">
    <property type="entry name" value="Pkinase"/>
    <property type="match status" value="1"/>
</dbReference>
<dbReference type="PROSITE" id="PS00108">
    <property type="entry name" value="PROTEIN_KINASE_ST"/>
    <property type="match status" value="1"/>
</dbReference>
<name>A0ABC8JRJ9_ERUVS</name>
<keyword evidence="8" id="KW-1185">Reference proteome</keyword>
<evidence type="ECO:0000259" key="6">
    <source>
        <dbReference type="PROSITE" id="PS50011"/>
    </source>
</evidence>
<gene>
    <name evidence="7" type="ORF">ERUC_LOCUS14394</name>
</gene>
<keyword evidence="5" id="KW-0732">Signal</keyword>
<reference evidence="7 8" key="1">
    <citation type="submission" date="2022-03" db="EMBL/GenBank/DDBJ databases">
        <authorList>
            <person name="Macdonald S."/>
            <person name="Ahmed S."/>
            <person name="Newling K."/>
        </authorList>
    </citation>
    <scope>NUCLEOTIDE SEQUENCE [LARGE SCALE GENOMIC DNA]</scope>
</reference>
<evidence type="ECO:0000256" key="1">
    <source>
        <dbReference type="ARBA" id="ARBA00022527"/>
    </source>
</evidence>
<dbReference type="PROSITE" id="PS50011">
    <property type="entry name" value="PROTEIN_KINASE_DOM"/>
    <property type="match status" value="1"/>
</dbReference>
<dbReference type="AlphaFoldDB" id="A0ABC8JRJ9"/>
<keyword evidence="4" id="KW-0067">ATP-binding</keyword>
<feature type="chain" id="PRO_5044830617" description="Protein kinase domain-containing protein" evidence="5">
    <location>
        <begin position="23"/>
        <end position="111"/>
    </location>
</feature>
<evidence type="ECO:0000256" key="2">
    <source>
        <dbReference type="ARBA" id="ARBA00022741"/>
    </source>
</evidence>
<dbReference type="PANTHER" id="PTHR47989">
    <property type="entry name" value="OS01G0750732 PROTEIN"/>
    <property type="match status" value="1"/>
</dbReference>
<feature type="domain" description="Protein kinase" evidence="6">
    <location>
        <begin position="1"/>
        <end position="111"/>
    </location>
</feature>
<dbReference type="Gene3D" id="1.10.510.10">
    <property type="entry name" value="Transferase(Phosphotransferase) domain 1"/>
    <property type="match status" value="1"/>
</dbReference>
<evidence type="ECO:0000256" key="5">
    <source>
        <dbReference type="SAM" id="SignalP"/>
    </source>
</evidence>
<proteinExistence type="predicted"/>
<evidence type="ECO:0000256" key="4">
    <source>
        <dbReference type="ARBA" id="ARBA00022840"/>
    </source>
</evidence>
<dbReference type="EMBL" id="CAKOAT010135043">
    <property type="protein sequence ID" value="CAH8337377.1"/>
    <property type="molecule type" value="Genomic_DNA"/>
</dbReference>
<dbReference type="InterPro" id="IPR000719">
    <property type="entry name" value="Prot_kinase_dom"/>
</dbReference>
<keyword evidence="3" id="KW-0808">Transferase</keyword>
<accession>A0ABC8JRJ9</accession>
<dbReference type="PANTHER" id="PTHR47989:SF71">
    <property type="entry name" value="PROTEIN KINASE DOMAIN-CONTAINING PROTEIN"/>
    <property type="match status" value="1"/>
</dbReference>
<evidence type="ECO:0000313" key="8">
    <source>
        <dbReference type="Proteomes" id="UP001642260"/>
    </source>
</evidence>
<dbReference type="GO" id="GO:0005524">
    <property type="term" value="F:ATP binding"/>
    <property type="evidence" value="ECO:0007669"/>
    <property type="project" value="UniProtKB-KW"/>
</dbReference>
<organism evidence="7 8">
    <name type="scientific">Eruca vesicaria subsp. sativa</name>
    <name type="common">Garden rocket</name>
    <name type="synonym">Eruca sativa</name>
    <dbReference type="NCBI Taxonomy" id="29727"/>
    <lineage>
        <taxon>Eukaryota</taxon>
        <taxon>Viridiplantae</taxon>
        <taxon>Streptophyta</taxon>
        <taxon>Embryophyta</taxon>
        <taxon>Tracheophyta</taxon>
        <taxon>Spermatophyta</taxon>
        <taxon>Magnoliopsida</taxon>
        <taxon>eudicotyledons</taxon>
        <taxon>Gunneridae</taxon>
        <taxon>Pentapetalae</taxon>
        <taxon>rosids</taxon>
        <taxon>malvids</taxon>
        <taxon>Brassicales</taxon>
        <taxon>Brassicaceae</taxon>
        <taxon>Brassiceae</taxon>
        <taxon>Eruca</taxon>
    </lineage>
</organism>
<feature type="signal peptide" evidence="5">
    <location>
        <begin position="1"/>
        <end position="22"/>
    </location>
</feature>
<protein>
    <recommendedName>
        <fullName evidence="6">Protein kinase domain-containing protein</fullName>
    </recommendedName>
</protein>
<dbReference type="InterPro" id="IPR011009">
    <property type="entry name" value="Kinase-like_dom_sf"/>
</dbReference>
<keyword evidence="1" id="KW-0723">Serine/threonine-protein kinase</keyword>
<sequence>MVIWFTTTRSLWLWSMFPMEISEITWIVGKDGKTLDMATRLDIAADIAHTITYLHMYTQPPLIHRDIKSSNILLTDSFRAKLADFGFARLAPDTESGATHVSTQDKGTAGS</sequence>
<dbReference type="InterPro" id="IPR008271">
    <property type="entry name" value="Ser/Thr_kinase_AS"/>
</dbReference>
<evidence type="ECO:0000313" key="7">
    <source>
        <dbReference type="EMBL" id="CAH8337377.1"/>
    </source>
</evidence>
<evidence type="ECO:0000256" key="3">
    <source>
        <dbReference type="ARBA" id="ARBA00022777"/>
    </source>
</evidence>